<proteinExistence type="predicted"/>
<dbReference type="Proteomes" id="UP000476511">
    <property type="component" value="Unassembled WGS sequence"/>
</dbReference>
<sequence length="67" mass="6859">MPHHPTLAEVLVKFVNTDGAALVLAVDPANGRVDVHSGDLGVIDAAAREAVLVGVAHAVALERARNA</sequence>
<keyword evidence="2" id="KW-1185">Reference proteome</keyword>
<organism evidence="1 2">
    <name type="scientific">Agromyces kandeliae</name>
    <dbReference type="NCBI Taxonomy" id="2666141"/>
    <lineage>
        <taxon>Bacteria</taxon>
        <taxon>Bacillati</taxon>
        <taxon>Actinomycetota</taxon>
        <taxon>Actinomycetes</taxon>
        <taxon>Micrococcales</taxon>
        <taxon>Microbacteriaceae</taxon>
        <taxon>Agromyces</taxon>
    </lineage>
</organism>
<gene>
    <name evidence="1" type="ORF">GJR97_01205</name>
</gene>
<reference evidence="1 2" key="1">
    <citation type="submission" date="2019-11" db="EMBL/GenBank/DDBJ databases">
        <title>Agromyces kandeliae sp. nov., isolated from mangrove soil.</title>
        <authorList>
            <person name="Wang R."/>
        </authorList>
    </citation>
    <scope>NUCLEOTIDE SEQUENCE [LARGE SCALE GENOMIC DNA]</scope>
    <source>
        <strain evidence="1 2">Q22</strain>
    </source>
</reference>
<dbReference type="AlphaFoldDB" id="A0A6L5QZR0"/>
<evidence type="ECO:0000313" key="1">
    <source>
        <dbReference type="EMBL" id="MRX42337.1"/>
    </source>
</evidence>
<accession>A0A6L5QZR0</accession>
<dbReference type="EMBL" id="WKJD01000004">
    <property type="protein sequence ID" value="MRX42337.1"/>
    <property type="molecule type" value="Genomic_DNA"/>
</dbReference>
<evidence type="ECO:0000313" key="2">
    <source>
        <dbReference type="Proteomes" id="UP000476511"/>
    </source>
</evidence>
<protein>
    <submittedName>
        <fullName evidence="1">Uncharacterized protein</fullName>
    </submittedName>
</protein>
<comment type="caution">
    <text evidence="1">The sequence shown here is derived from an EMBL/GenBank/DDBJ whole genome shotgun (WGS) entry which is preliminary data.</text>
</comment>
<name>A0A6L5QZR0_9MICO</name>
<dbReference type="RefSeq" id="WP_154344738.1">
    <property type="nucleotide sequence ID" value="NZ_WKJD01000004.1"/>
</dbReference>